<evidence type="ECO:0000313" key="3">
    <source>
        <dbReference type="Proteomes" id="UP001218188"/>
    </source>
</evidence>
<comment type="caution">
    <text evidence="2">The sequence shown here is derived from an EMBL/GenBank/DDBJ whole genome shotgun (WGS) entry which is preliminary data.</text>
</comment>
<dbReference type="AlphaFoldDB" id="A0AAD6WQF3"/>
<accession>A0AAD6WQF3</accession>
<proteinExistence type="predicted"/>
<feature type="non-terminal residue" evidence="2">
    <location>
        <position position="196"/>
    </location>
</feature>
<keyword evidence="3" id="KW-1185">Reference proteome</keyword>
<dbReference type="InterPro" id="IPR046700">
    <property type="entry name" value="DUF6570"/>
</dbReference>
<gene>
    <name evidence="2" type="ORF">C8F04DRAFT_902044</name>
</gene>
<protein>
    <recommendedName>
        <fullName evidence="1">DUF6570 domain-containing protein</fullName>
    </recommendedName>
</protein>
<dbReference type="EMBL" id="JARJCM010000191">
    <property type="protein sequence ID" value="KAJ7023288.1"/>
    <property type="molecule type" value="Genomic_DNA"/>
</dbReference>
<evidence type="ECO:0000259" key="1">
    <source>
        <dbReference type="Pfam" id="PF20209"/>
    </source>
</evidence>
<feature type="non-terminal residue" evidence="2">
    <location>
        <position position="1"/>
    </location>
</feature>
<dbReference type="Pfam" id="PF20209">
    <property type="entry name" value="DUF6570"/>
    <property type="match status" value="1"/>
</dbReference>
<evidence type="ECO:0000313" key="2">
    <source>
        <dbReference type="EMBL" id="KAJ7023288.1"/>
    </source>
</evidence>
<name>A0AAD6WQF3_9AGAR</name>
<feature type="domain" description="DUF6570" evidence="1">
    <location>
        <begin position="45"/>
        <end position="186"/>
    </location>
</feature>
<dbReference type="Proteomes" id="UP001218188">
    <property type="component" value="Unassembled WGS sequence"/>
</dbReference>
<reference evidence="2" key="1">
    <citation type="submission" date="2023-03" db="EMBL/GenBank/DDBJ databases">
        <title>Massive genome expansion in bonnet fungi (Mycena s.s.) driven by repeated elements and novel gene families across ecological guilds.</title>
        <authorList>
            <consortium name="Lawrence Berkeley National Laboratory"/>
            <person name="Harder C.B."/>
            <person name="Miyauchi S."/>
            <person name="Viragh M."/>
            <person name="Kuo A."/>
            <person name="Thoen E."/>
            <person name="Andreopoulos B."/>
            <person name="Lu D."/>
            <person name="Skrede I."/>
            <person name="Drula E."/>
            <person name="Henrissat B."/>
            <person name="Morin E."/>
            <person name="Kohler A."/>
            <person name="Barry K."/>
            <person name="LaButti K."/>
            <person name="Morin E."/>
            <person name="Salamov A."/>
            <person name="Lipzen A."/>
            <person name="Mereny Z."/>
            <person name="Hegedus B."/>
            <person name="Baldrian P."/>
            <person name="Stursova M."/>
            <person name="Weitz H."/>
            <person name="Taylor A."/>
            <person name="Grigoriev I.V."/>
            <person name="Nagy L.G."/>
            <person name="Martin F."/>
            <person name="Kauserud H."/>
        </authorList>
    </citation>
    <scope>NUCLEOTIDE SEQUENCE</scope>
    <source>
        <strain evidence="2">CBHHK200</strain>
    </source>
</reference>
<organism evidence="2 3">
    <name type="scientific">Mycena alexandri</name>
    <dbReference type="NCBI Taxonomy" id="1745969"/>
    <lineage>
        <taxon>Eukaryota</taxon>
        <taxon>Fungi</taxon>
        <taxon>Dikarya</taxon>
        <taxon>Basidiomycota</taxon>
        <taxon>Agaricomycotina</taxon>
        <taxon>Agaricomycetes</taxon>
        <taxon>Agaricomycetidae</taxon>
        <taxon>Agaricales</taxon>
        <taxon>Marasmiineae</taxon>
        <taxon>Mycenaceae</taxon>
        <taxon>Mycena</taxon>
    </lineage>
</organism>
<sequence length="196" mass="21796">PPMPLPENHPYQSLLVDPNCLEIDTDTMDTVLVLCRRCRGQLKPGCVPALSTANRNYLGPVPPELKSLTVVEEAMVALCRAKCWIIQLREDDSDGNVPFAQRGVRGHIIVYPQRPSAIAKTLPPSLSDVTTPICIVFVGSKPPTAEWLKDKAKPLTVRKEHVMDALAWLKIHNHLYRDVIIDNSELEKLPAEAILP</sequence>